<dbReference type="InterPro" id="IPR052155">
    <property type="entry name" value="Biofilm_reg_signaling"/>
</dbReference>
<dbReference type="PROSITE" id="PS50887">
    <property type="entry name" value="GGDEF"/>
    <property type="match status" value="1"/>
</dbReference>
<dbReference type="FunFam" id="3.30.70.270:FF:000001">
    <property type="entry name" value="Diguanylate cyclase domain protein"/>
    <property type="match status" value="1"/>
</dbReference>
<dbReference type="Pfam" id="PF00990">
    <property type="entry name" value="GGDEF"/>
    <property type="match status" value="1"/>
</dbReference>
<evidence type="ECO:0000313" key="6">
    <source>
        <dbReference type="Proteomes" id="UP000217076"/>
    </source>
</evidence>
<dbReference type="PROSITE" id="PS50112">
    <property type="entry name" value="PAS"/>
    <property type="match status" value="4"/>
</dbReference>
<dbReference type="CDD" id="cd01948">
    <property type="entry name" value="EAL"/>
    <property type="match status" value="1"/>
</dbReference>
<dbReference type="InterPro" id="IPR043128">
    <property type="entry name" value="Rev_trsase/Diguanyl_cyclase"/>
</dbReference>
<feature type="domain" description="PAS" evidence="1">
    <location>
        <begin position="289"/>
        <end position="338"/>
    </location>
</feature>
<dbReference type="Pfam" id="PF08448">
    <property type="entry name" value="PAS_4"/>
    <property type="match status" value="1"/>
</dbReference>
<dbReference type="Gene3D" id="3.30.70.270">
    <property type="match status" value="1"/>
</dbReference>
<evidence type="ECO:0000259" key="2">
    <source>
        <dbReference type="PROSITE" id="PS50113"/>
    </source>
</evidence>
<dbReference type="InterPro" id="IPR000160">
    <property type="entry name" value="GGDEF_dom"/>
</dbReference>
<feature type="domain" description="PAS" evidence="1">
    <location>
        <begin position="144"/>
        <end position="225"/>
    </location>
</feature>
<dbReference type="STRING" id="83401.SAMN05421742_10416"/>
<dbReference type="GO" id="GO:0006355">
    <property type="term" value="P:regulation of DNA-templated transcription"/>
    <property type="evidence" value="ECO:0007669"/>
    <property type="project" value="InterPro"/>
</dbReference>
<dbReference type="Pfam" id="PF00989">
    <property type="entry name" value="PAS"/>
    <property type="match status" value="1"/>
</dbReference>
<dbReference type="Gene3D" id="3.20.20.450">
    <property type="entry name" value="EAL domain"/>
    <property type="match status" value="1"/>
</dbReference>
<feature type="domain" description="GGDEF" evidence="4">
    <location>
        <begin position="552"/>
        <end position="686"/>
    </location>
</feature>
<dbReference type="CDD" id="cd01949">
    <property type="entry name" value="GGDEF"/>
    <property type="match status" value="1"/>
</dbReference>
<dbReference type="InterPro" id="IPR013656">
    <property type="entry name" value="PAS_4"/>
</dbReference>
<feature type="domain" description="PAC" evidence="2">
    <location>
        <begin position="93"/>
        <end position="143"/>
    </location>
</feature>
<dbReference type="AlphaFoldDB" id="A0A1G7Z7Y2"/>
<dbReference type="RefSeq" id="WP_176787695.1">
    <property type="nucleotide sequence ID" value="NZ_FNCV01000004.1"/>
</dbReference>
<dbReference type="SMART" id="SM00267">
    <property type="entry name" value="GGDEF"/>
    <property type="match status" value="1"/>
</dbReference>
<feature type="domain" description="PAS" evidence="1">
    <location>
        <begin position="19"/>
        <end position="89"/>
    </location>
</feature>
<protein>
    <submittedName>
        <fullName evidence="5">PAS domain S-box-containing protein/diguanylate cyclase (GGDEF) domain-containing protein</fullName>
    </submittedName>
</protein>
<dbReference type="InterPro" id="IPR029787">
    <property type="entry name" value="Nucleotide_cyclase"/>
</dbReference>
<dbReference type="GO" id="GO:0003824">
    <property type="term" value="F:catalytic activity"/>
    <property type="evidence" value="ECO:0007669"/>
    <property type="project" value="UniProtKB-ARBA"/>
</dbReference>
<dbReference type="PROSITE" id="PS50113">
    <property type="entry name" value="PAC"/>
    <property type="match status" value="3"/>
</dbReference>
<dbReference type="Gene3D" id="3.30.450.20">
    <property type="entry name" value="PAS domain"/>
    <property type="match status" value="4"/>
</dbReference>
<dbReference type="SMART" id="SM00052">
    <property type="entry name" value="EAL"/>
    <property type="match status" value="1"/>
</dbReference>
<dbReference type="InterPro" id="IPR035965">
    <property type="entry name" value="PAS-like_dom_sf"/>
</dbReference>
<evidence type="ECO:0000259" key="1">
    <source>
        <dbReference type="PROSITE" id="PS50112"/>
    </source>
</evidence>
<dbReference type="SMART" id="SM00086">
    <property type="entry name" value="PAC"/>
    <property type="match status" value="2"/>
</dbReference>
<sequence length="952" mass="105579">MQGEKRRGGVGPPDPTRDAWAELAEVFASAPVAQGLVGPAGTWLKVNRALCRLLGREEQELLGEDVAPAMAPEDRARLVERLDHLLAGRRGSLLFDGRVLTGDGFGVWCTLALAPLETARGRRVVFQALDISNRRSVELLLRNSEQRYRNIFNALAEGYWEVDADGITVDVNDTLCAMTGLKREQIVNRPARETIAADGLASFDHNLDLRRRTATRSYETVLKRRDGSGLAVQMLSTTLTDGEGGFDGSFAIVVDISTRKAAEISLRASEQRYLTLVQSLQDALVLIRKGRFEFANEAFARLIGRPAEEIPGMSAFDMFTPTDARLQRERHRRRLAGQPMEPEYEIQLRRWDRSLDRFEDKPSRWVRVHIADRLDGDTVIGTLRDVTEAKRIEADLRKLSRAIEQSPVGVIITNAQGVIEYANPKFLADSGYEHTEVIGATPRILRSGLTPPDVIRQMWLTIQAGQPWRCEFQNRRKTGELYWDMTLVQPIRDPEGRITHFVAIKEDITARKQADRQVWEQANFDAITRLPNRILFTDRLGQALMRARRTNEEVAVVFIDLDRFKAVNDTLGHEAGDELLVAVAQRLTESVRESDTVARLAGDEFTLILPSPGSHADLVAVVRRVLESLRAPFHVAHGREVLIGGSLGVALYPRDGDSTGELIRNADTAMYRAKESGRNAYRFFEPTMNAEMVARTNMETDLRRAVAARQIEVHFQPMVDASGKAVIGAEALVRWVHPTAGPVPPAEFLPIAEEIGLGPDIGHIVLDCACRQAAAWRALPGREHLFVSVNVATRQLMEDDLATMVATALDEHGLPPDALVLEFGEKVLLHDGPAIEGTLLRLAAQGVRLAIDDFGTAAASLRRLKRFPFALLKVDRSFIRDILEEGDGALLVEAMVAMARKLKLGVVAEGVETEAQLKRLSGQSCDMFQGFLFGPPLPPAAFGDLLAKPPRD</sequence>
<reference evidence="6" key="1">
    <citation type="submission" date="2016-10" db="EMBL/GenBank/DDBJ databases">
        <authorList>
            <person name="Varghese N."/>
            <person name="Submissions S."/>
        </authorList>
    </citation>
    <scope>NUCLEOTIDE SEQUENCE [LARGE SCALE GENOMIC DNA]</scope>
    <source>
        <strain evidence="6">930I</strain>
    </source>
</reference>
<dbReference type="Pfam" id="PF00563">
    <property type="entry name" value="EAL"/>
    <property type="match status" value="1"/>
</dbReference>
<dbReference type="CDD" id="cd00130">
    <property type="entry name" value="PAS"/>
    <property type="match status" value="4"/>
</dbReference>
<name>A0A1G7Z7Y2_9PROT</name>
<gene>
    <name evidence="5" type="ORF">SAMN05421742_10416</name>
</gene>
<feature type="domain" description="PAC" evidence="2">
    <location>
        <begin position="216"/>
        <end position="268"/>
    </location>
</feature>
<evidence type="ECO:0000259" key="3">
    <source>
        <dbReference type="PROSITE" id="PS50883"/>
    </source>
</evidence>
<dbReference type="Pfam" id="PF13426">
    <property type="entry name" value="PAS_9"/>
    <property type="match status" value="2"/>
</dbReference>
<dbReference type="SUPFAM" id="SSF55073">
    <property type="entry name" value="Nucleotide cyclase"/>
    <property type="match status" value="1"/>
</dbReference>
<dbReference type="InterPro" id="IPR013767">
    <property type="entry name" value="PAS_fold"/>
</dbReference>
<feature type="domain" description="PAC" evidence="2">
    <location>
        <begin position="468"/>
        <end position="520"/>
    </location>
</feature>
<evidence type="ECO:0000313" key="5">
    <source>
        <dbReference type="EMBL" id="SDH04230.1"/>
    </source>
</evidence>
<keyword evidence="6" id="KW-1185">Reference proteome</keyword>
<feature type="domain" description="PAS" evidence="1">
    <location>
        <begin position="395"/>
        <end position="439"/>
    </location>
</feature>
<dbReference type="SUPFAM" id="SSF55785">
    <property type="entry name" value="PYP-like sensor domain (PAS domain)"/>
    <property type="match status" value="4"/>
</dbReference>
<dbReference type="Proteomes" id="UP000217076">
    <property type="component" value="Unassembled WGS sequence"/>
</dbReference>
<dbReference type="SUPFAM" id="SSF141868">
    <property type="entry name" value="EAL domain-like"/>
    <property type="match status" value="1"/>
</dbReference>
<dbReference type="NCBIfam" id="TIGR00229">
    <property type="entry name" value="sensory_box"/>
    <property type="match status" value="4"/>
</dbReference>
<dbReference type="InterPro" id="IPR000700">
    <property type="entry name" value="PAS-assoc_C"/>
</dbReference>
<dbReference type="SMART" id="SM00091">
    <property type="entry name" value="PAS"/>
    <property type="match status" value="4"/>
</dbReference>
<dbReference type="PANTHER" id="PTHR44757:SF2">
    <property type="entry name" value="BIOFILM ARCHITECTURE MAINTENANCE PROTEIN MBAA"/>
    <property type="match status" value="1"/>
</dbReference>
<dbReference type="PANTHER" id="PTHR44757">
    <property type="entry name" value="DIGUANYLATE CYCLASE DGCP"/>
    <property type="match status" value="1"/>
</dbReference>
<dbReference type="PROSITE" id="PS50883">
    <property type="entry name" value="EAL"/>
    <property type="match status" value="1"/>
</dbReference>
<proteinExistence type="predicted"/>
<dbReference type="EMBL" id="FNCV01000004">
    <property type="protein sequence ID" value="SDH04230.1"/>
    <property type="molecule type" value="Genomic_DNA"/>
</dbReference>
<accession>A0A1G7Z7Y2</accession>
<dbReference type="NCBIfam" id="TIGR00254">
    <property type="entry name" value="GGDEF"/>
    <property type="match status" value="1"/>
</dbReference>
<organism evidence="5 6">
    <name type="scientific">Roseospirillum parvum</name>
    <dbReference type="NCBI Taxonomy" id="83401"/>
    <lineage>
        <taxon>Bacteria</taxon>
        <taxon>Pseudomonadati</taxon>
        <taxon>Pseudomonadota</taxon>
        <taxon>Alphaproteobacteria</taxon>
        <taxon>Rhodospirillales</taxon>
        <taxon>Rhodospirillaceae</taxon>
        <taxon>Roseospirillum</taxon>
    </lineage>
</organism>
<dbReference type="InterPro" id="IPR001610">
    <property type="entry name" value="PAC"/>
</dbReference>
<dbReference type="InterPro" id="IPR035919">
    <property type="entry name" value="EAL_sf"/>
</dbReference>
<evidence type="ECO:0000259" key="4">
    <source>
        <dbReference type="PROSITE" id="PS50887"/>
    </source>
</evidence>
<dbReference type="InterPro" id="IPR000014">
    <property type="entry name" value="PAS"/>
</dbReference>
<dbReference type="InterPro" id="IPR001633">
    <property type="entry name" value="EAL_dom"/>
</dbReference>
<feature type="domain" description="EAL" evidence="3">
    <location>
        <begin position="695"/>
        <end position="950"/>
    </location>
</feature>